<keyword evidence="2" id="KW-1185">Reference proteome</keyword>
<evidence type="ECO:0000313" key="1">
    <source>
        <dbReference type="EMBL" id="SDD11466.1"/>
    </source>
</evidence>
<reference evidence="1 2" key="1">
    <citation type="submission" date="2016-10" db="EMBL/GenBank/DDBJ databases">
        <authorList>
            <person name="de Groot N.N."/>
        </authorList>
    </citation>
    <scope>NUCLEOTIDE SEQUENCE [LARGE SCALE GENOMIC DNA]</scope>
    <source>
        <strain evidence="1 2">DSM 20475</strain>
    </source>
</reference>
<proteinExistence type="predicted"/>
<protein>
    <submittedName>
        <fullName evidence="1">Uncharacterized protein</fullName>
    </submittedName>
</protein>
<organism evidence="1 2">
    <name type="scientific">Peptococcus niger</name>
    <dbReference type="NCBI Taxonomy" id="2741"/>
    <lineage>
        <taxon>Bacteria</taxon>
        <taxon>Bacillati</taxon>
        <taxon>Bacillota</taxon>
        <taxon>Clostridia</taxon>
        <taxon>Eubacteriales</taxon>
        <taxon>Peptococcaceae</taxon>
        <taxon>Peptococcus</taxon>
    </lineage>
</organism>
<dbReference type="AlphaFoldDB" id="A0A1G6S5I0"/>
<evidence type="ECO:0000313" key="2">
    <source>
        <dbReference type="Proteomes" id="UP000198995"/>
    </source>
</evidence>
<accession>A0A1G6S5I0</accession>
<dbReference type="RefSeq" id="WP_091790905.1">
    <property type="nucleotide sequence ID" value="NZ_FNAF01000001.1"/>
</dbReference>
<name>A0A1G6S5I0_PEPNI</name>
<sequence>MDIDHIMARTMFYAFMDDADELDRKDALEEKPSFEDLLLNENETDLLADDPCIPSAKPAEDFPDLYDLERDRFLEAAIQELANRWDDED</sequence>
<dbReference type="EMBL" id="FNAF01000001">
    <property type="protein sequence ID" value="SDD11466.1"/>
    <property type="molecule type" value="Genomic_DNA"/>
</dbReference>
<gene>
    <name evidence="1" type="ORF">SAMN04489866_101216</name>
</gene>
<dbReference type="Proteomes" id="UP000198995">
    <property type="component" value="Unassembled WGS sequence"/>
</dbReference>